<evidence type="ECO:0000259" key="3">
    <source>
        <dbReference type="Pfam" id="PF24840"/>
    </source>
</evidence>
<feature type="domain" description="SigF-like NTF2-like" evidence="3">
    <location>
        <begin position="1"/>
        <end position="50"/>
    </location>
</feature>
<keyword evidence="2" id="KW-0812">Transmembrane</keyword>
<keyword evidence="2" id="KW-1133">Transmembrane helix</keyword>
<protein>
    <submittedName>
        <fullName evidence="4">Flavin-binding monooxygenase-like protein</fullName>
    </submittedName>
</protein>
<dbReference type="GO" id="GO:0004497">
    <property type="term" value="F:monooxygenase activity"/>
    <property type="evidence" value="ECO:0007669"/>
    <property type="project" value="UniProtKB-KW"/>
</dbReference>
<evidence type="ECO:0000256" key="2">
    <source>
        <dbReference type="SAM" id="Phobius"/>
    </source>
</evidence>
<dbReference type="PANTHER" id="PTHR35393">
    <property type="entry name" value="CHROMOSOME 1, WHOLE GENOME SHOTGUN SEQUENCE"/>
    <property type="match status" value="1"/>
</dbReference>
<organism evidence="4 5">
    <name type="scientific">Niveomyces insectorum RCEF 264</name>
    <dbReference type="NCBI Taxonomy" id="1081102"/>
    <lineage>
        <taxon>Eukaryota</taxon>
        <taxon>Fungi</taxon>
        <taxon>Dikarya</taxon>
        <taxon>Ascomycota</taxon>
        <taxon>Pezizomycotina</taxon>
        <taxon>Sordariomycetes</taxon>
        <taxon>Hypocreomycetidae</taxon>
        <taxon>Hypocreales</taxon>
        <taxon>Cordycipitaceae</taxon>
        <taxon>Niveomyces</taxon>
    </lineage>
</organism>
<sequence>MENPAKEIKGVILSLCTSSQAEQEAAISKYFLPNASFVHPLCRVPSFSKSALQQHLPRPLGHATDVAGIRLDSRRLICSIFRWYKILSPHIVLGVDSVAWDKTRNILYVGLHQRFAVWFIPLYAANVRLVTEIKLVPVIDGEGVNSYAAVAAVAPNHADTSTNTPGTSSGHTSNTSRGRGRGQPLVNGASSGNDDNSNSRNSAVPAASAALATAATPHPPQTRYYIARQEDHYQINELVKFFTFGFGSTLWTLVQLLVTGFCFAAVLVVDTSFGLIRGGSKRVTK</sequence>
<name>A0A167P1Q8_9HYPO</name>
<feature type="compositionally biased region" description="Polar residues" evidence="1">
    <location>
        <begin position="158"/>
        <end position="177"/>
    </location>
</feature>
<dbReference type="InterPro" id="IPR057514">
    <property type="entry name" value="NTF2_SigF"/>
</dbReference>
<keyword evidence="4" id="KW-0560">Oxidoreductase</keyword>
<keyword evidence="5" id="KW-1185">Reference proteome</keyword>
<dbReference type="AlphaFoldDB" id="A0A167P1Q8"/>
<dbReference type="Pfam" id="PF24840">
    <property type="entry name" value="NTF2_SigF"/>
    <property type="match status" value="2"/>
</dbReference>
<evidence type="ECO:0000313" key="5">
    <source>
        <dbReference type="Proteomes" id="UP000076874"/>
    </source>
</evidence>
<dbReference type="Proteomes" id="UP000076874">
    <property type="component" value="Unassembled WGS sequence"/>
</dbReference>
<proteinExistence type="predicted"/>
<feature type="transmembrane region" description="Helical" evidence="2">
    <location>
        <begin position="250"/>
        <end position="276"/>
    </location>
</feature>
<keyword evidence="4" id="KW-0503">Monooxygenase</keyword>
<evidence type="ECO:0000256" key="1">
    <source>
        <dbReference type="SAM" id="MobiDB-lite"/>
    </source>
</evidence>
<keyword evidence="2" id="KW-0472">Membrane</keyword>
<dbReference type="STRING" id="1081102.A0A167P1Q8"/>
<dbReference type="PANTHER" id="PTHR35393:SF1">
    <property type="entry name" value="SNOAL-LIKE DOMAIN-CONTAINING PROTEIN"/>
    <property type="match status" value="1"/>
</dbReference>
<gene>
    <name evidence="4" type="ORF">SPI_07807</name>
</gene>
<dbReference type="EMBL" id="AZHD01000017">
    <property type="protein sequence ID" value="OAA56196.1"/>
    <property type="molecule type" value="Genomic_DNA"/>
</dbReference>
<feature type="domain" description="SigF-like NTF2-like" evidence="3">
    <location>
        <begin position="72"/>
        <end position="140"/>
    </location>
</feature>
<evidence type="ECO:0000313" key="4">
    <source>
        <dbReference type="EMBL" id="OAA56196.1"/>
    </source>
</evidence>
<reference evidence="4 5" key="1">
    <citation type="journal article" date="2016" name="Genome Biol. Evol.">
        <title>Divergent and convergent evolution of fungal pathogenicity.</title>
        <authorList>
            <person name="Shang Y."/>
            <person name="Xiao G."/>
            <person name="Zheng P."/>
            <person name="Cen K."/>
            <person name="Zhan S."/>
            <person name="Wang C."/>
        </authorList>
    </citation>
    <scope>NUCLEOTIDE SEQUENCE [LARGE SCALE GENOMIC DNA]</scope>
    <source>
        <strain evidence="4 5">RCEF 264</strain>
    </source>
</reference>
<feature type="compositionally biased region" description="Low complexity" evidence="1">
    <location>
        <begin position="187"/>
        <end position="203"/>
    </location>
</feature>
<feature type="region of interest" description="Disordered" evidence="1">
    <location>
        <begin position="158"/>
        <end position="203"/>
    </location>
</feature>
<comment type="caution">
    <text evidence="4">The sequence shown here is derived from an EMBL/GenBank/DDBJ whole genome shotgun (WGS) entry which is preliminary data.</text>
</comment>
<accession>A0A167P1Q8</accession>
<dbReference type="OrthoDB" id="2344312at2759"/>